<organism evidence="1">
    <name type="scientific">Lepeophtheirus salmonis</name>
    <name type="common">Salmon louse</name>
    <name type="synonym">Caligus salmonis</name>
    <dbReference type="NCBI Taxonomy" id="72036"/>
    <lineage>
        <taxon>Eukaryota</taxon>
        <taxon>Metazoa</taxon>
        <taxon>Ecdysozoa</taxon>
        <taxon>Arthropoda</taxon>
        <taxon>Crustacea</taxon>
        <taxon>Multicrustacea</taxon>
        <taxon>Hexanauplia</taxon>
        <taxon>Copepoda</taxon>
        <taxon>Siphonostomatoida</taxon>
        <taxon>Caligidae</taxon>
        <taxon>Lepeophtheirus</taxon>
    </lineage>
</organism>
<name>A0A0K2V7N0_LEPSM</name>
<protein>
    <submittedName>
        <fullName evidence="1">Uncharacterized protein</fullName>
    </submittedName>
</protein>
<reference evidence="1" key="1">
    <citation type="submission" date="2014-05" db="EMBL/GenBank/DDBJ databases">
        <authorList>
            <person name="Chronopoulou M."/>
        </authorList>
    </citation>
    <scope>NUCLEOTIDE SEQUENCE</scope>
    <source>
        <tissue evidence="1">Whole organism</tissue>
    </source>
</reference>
<proteinExistence type="predicted"/>
<dbReference type="EMBL" id="HACA01028575">
    <property type="protein sequence ID" value="CDW45936.1"/>
    <property type="molecule type" value="Transcribed_RNA"/>
</dbReference>
<accession>A0A0K2V7N0</accession>
<evidence type="ECO:0000313" key="1">
    <source>
        <dbReference type="EMBL" id="CDW45936.1"/>
    </source>
</evidence>
<sequence length="47" mass="5187">MHSASRGVGASYHLATYFKGRTQKSLGTTQIFEDMRSRPFPLAVIGD</sequence>
<dbReference type="AlphaFoldDB" id="A0A0K2V7N0"/>